<evidence type="ECO:0000313" key="9">
    <source>
        <dbReference type="EMBL" id="AJE87380.1"/>
    </source>
</evidence>
<feature type="region of interest" description="Disordered" evidence="7">
    <location>
        <begin position="2429"/>
        <end position="2449"/>
    </location>
</feature>
<dbReference type="PANTHER" id="PTHR45527:SF14">
    <property type="entry name" value="PLIPASTATIN SYNTHASE SUBUNIT B"/>
    <property type="match status" value="1"/>
</dbReference>
<dbReference type="Pfam" id="PF00550">
    <property type="entry name" value="PP-binding"/>
    <property type="match status" value="5"/>
</dbReference>
<dbReference type="GO" id="GO:0009403">
    <property type="term" value="P:toxin biosynthetic process"/>
    <property type="evidence" value="ECO:0007669"/>
    <property type="project" value="UniProtKB-ARBA"/>
</dbReference>
<dbReference type="SUPFAM" id="SSF52777">
    <property type="entry name" value="CoA-dependent acyltransferases"/>
    <property type="match status" value="10"/>
</dbReference>
<proteinExistence type="inferred from homology"/>
<dbReference type="PROSITE" id="PS00012">
    <property type="entry name" value="PHOSPHOPANTETHEINE"/>
    <property type="match status" value="4"/>
</dbReference>
<dbReference type="InterPro" id="IPR036736">
    <property type="entry name" value="ACP-like_sf"/>
</dbReference>
<feature type="domain" description="Carrier" evidence="8">
    <location>
        <begin position="2447"/>
        <end position="2522"/>
    </location>
</feature>
<protein>
    <submittedName>
        <fullName evidence="9">Amino acid adenylation domain-containing protein</fullName>
    </submittedName>
</protein>
<dbReference type="Gene3D" id="1.10.1200.10">
    <property type="entry name" value="ACP-like"/>
    <property type="match status" value="4"/>
</dbReference>
<feature type="region of interest" description="Disordered" evidence="7">
    <location>
        <begin position="1361"/>
        <end position="1380"/>
    </location>
</feature>
<dbReference type="CDD" id="cd17646">
    <property type="entry name" value="A_NRPS_AB3403-like"/>
    <property type="match status" value="1"/>
</dbReference>
<dbReference type="GO" id="GO:0072330">
    <property type="term" value="P:monocarboxylic acid biosynthetic process"/>
    <property type="evidence" value="ECO:0007669"/>
    <property type="project" value="UniProtKB-ARBA"/>
</dbReference>
<evidence type="ECO:0000259" key="8">
    <source>
        <dbReference type="PROSITE" id="PS50075"/>
    </source>
</evidence>
<keyword evidence="6" id="KW-0677">Repeat</keyword>
<dbReference type="InterPro" id="IPR020802">
    <property type="entry name" value="TesA-like"/>
</dbReference>
<gene>
    <name evidence="9" type="ORF">SLNWT_7004</name>
</gene>
<organism evidence="9 10">
    <name type="scientific">Streptomyces albus (strain ATCC 21838 / DSM 41398 / FERM P-419 / JCM 4703 / NBRC 107858)</name>
    <dbReference type="NCBI Taxonomy" id="1081613"/>
    <lineage>
        <taxon>Bacteria</taxon>
        <taxon>Bacillati</taxon>
        <taxon>Actinomycetota</taxon>
        <taxon>Actinomycetes</taxon>
        <taxon>Kitasatosporales</taxon>
        <taxon>Streptomycetaceae</taxon>
        <taxon>Streptomyces</taxon>
    </lineage>
</organism>
<keyword evidence="3" id="KW-0596">Phosphopantetheine</keyword>
<dbReference type="InterPro" id="IPR020845">
    <property type="entry name" value="AMP-binding_CS"/>
</dbReference>
<dbReference type="CDD" id="cd19540">
    <property type="entry name" value="LCL_NRPS-like"/>
    <property type="match status" value="4"/>
</dbReference>
<keyword evidence="10" id="KW-1185">Reference proteome</keyword>
<keyword evidence="4" id="KW-0597">Phosphoprotein</keyword>
<dbReference type="FunFam" id="3.40.50.980:FF:000002">
    <property type="entry name" value="Enterobactin synthetase component F"/>
    <property type="match status" value="2"/>
</dbReference>
<evidence type="ECO:0000256" key="1">
    <source>
        <dbReference type="ARBA" id="ARBA00001957"/>
    </source>
</evidence>
<dbReference type="Gene3D" id="3.40.50.980">
    <property type="match status" value="6"/>
</dbReference>
<dbReference type="Gene3D" id="3.30.300.30">
    <property type="match status" value="7"/>
</dbReference>
<dbReference type="Pfam" id="PF00668">
    <property type="entry name" value="Condensation"/>
    <property type="match status" value="5"/>
</dbReference>
<dbReference type="SUPFAM" id="SSF53474">
    <property type="entry name" value="alpha/beta-Hydrolases"/>
    <property type="match status" value="1"/>
</dbReference>
<dbReference type="InterPro" id="IPR023213">
    <property type="entry name" value="CAT-like_dom_sf"/>
</dbReference>
<dbReference type="InterPro" id="IPR000873">
    <property type="entry name" value="AMP-dep_synth/lig_dom"/>
</dbReference>
<dbReference type="PROSITE" id="PS00455">
    <property type="entry name" value="AMP_BINDING"/>
    <property type="match status" value="5"/>
</dbReference>
<feature type="region of interest" description="Disordered" evidence="7">
    <location>
        <begin position="6357"/>
        <end position="6380"/>
    </location>
</feature>
<name>A0A0B5F745_STRA4</name>
<dbReference type="FunFam" id="1.10.1200.10:FF:000016">
    <property type="entry name" value="Non-ribosomal peptide synthase"/>
    <property type="match status" value="4"/>
</dbReference>
<dbReference type="KEGG" id="sals:SLNWT_7004"/>
<dbReference type="InterPro" id="IPR006162">
    <property type="entry name" value="Ppantetheine_attach_site"/>
</dbReference>
<dbReference type="FunFam" id="3.40.50.980:FF:000001">
    <property type="entry name" value="Non-ribosomal peptide synthetase"/>
    <property type="match status" value="2"/>
</dbReference>
<dbReference type="InterPro" id="IPR010071">
    <property type="entry name" value="AA_adenyl_dom"/>
</dbReference>
<dbReference type="SUPFAM" id="SSF53335">
    <property type="entry name" value="S-adenosyl-L-methionine-dependent methyltransferases"/>
    <property type="match status" value="2"/>
</dbReference>
<feature type="domain" description="Carrier" evidence="8">
    <location>
        <begin position="6015"/>
        <end position="6090"/>
    </location>
</feature>
<dbReference type="CDD" id="cd17643">
    <property type="entry name" value="A_NRPS_Cytc1-like"/>
    <property type="match status" value="1"/>
</dbReference>
<evidence type="ECO:0000256" key="2">
    <source>
        <dbReference type="ARBA" id="ARBA00006432"/>
    </source>
</evidence>
<reference evidence="9 10" key="1">
    <citation type="submission" date="2015-01" db="EMBL/GenBank/DDBJ databases">
        <title>Enhanced salinomycin production by adjusting the supply of polyketide extender units in Streptomyce albus DSM 41398.</title>
        <authorList>
            <person name="Lu C."/>
        </authorList>
    </citation>
    <scope>NUCLEOTIDE SEQUENCE [LARGE SCALE GENOMIC DNA]</scope>
    <source>
        <strain evidence="10">ATCC 21838 / DSM 41398 / FERM P-419 / JCM 4703 / NBRC 107858</strain>
    </source>
</reference>
<dbReference type="GO" id="GO:0008610">
    <property type="term" value="P:lipid biosynthetic process"/>
    <property type="evidence" value="ECO:0007669"/>
    <property type="project" value="UniProtKB-ARBA"/>
</dbReference>
<dbReference type="InterPro" id="IPR045851">
    <property type="entry name" value="AMP-bd_C_sf"/>
</dbReference>
<dbReference type="NCBIfam" id="NF004282">
    <property type="entry name" value="PRK05691.1"/>
    <property type="match status" value="6"/>
</dbReference>
<evidence type="ECO:0000256" key="5">
    <source>
        <dbReference type="ARBA" id="ARBA00022598"/>
    </source>
</evidence>
<dbReference type="Gene3D" id="2.30.38.10">
    <property type="entry name" value="Luciferase, Domain 3"/>
    <property type="match status" value="3"/>
</dbReference>
<keyword evidence="5" id="KW-0436">Ligase</keyword>
<dbReference type="InterPro" id="IPR020806">
    <property type="entry name" value="PKS_PP-bd"/>
</dbReference>
<comment type="cofactor">
    <cofactor evidence="1">
        <name>pantetheine 4'-phosphate</name>
        <dbReference type="ChEBI" id="CHEBI:47942"/>
    </cofactor>
</comment>
<feature type="domain" description="Carrier" evidence="8">
    <location>
        <begin position="3503"/>
        <end position="3578"/>
    </location>
</feature>
<dbReference type="Gene3D" id="3.40.50.1820">
    <property type="entry name" value="alpha/beta hydrolase"/>
    <property type="match status" value="1"/>
</dbReference>
<dbReference type="SUPFAM" id="SSF47336">
    <property type="entry name" value="ACP-like"/>
    <property type="match status" value="5"/>
</dbReference>
<dbReference type="InterPro" id="IPR042099">
    <property type="entry name" value="ANL_N_sf"/>
</dbReference>
<dbReference type="FunFam" id="2.30.38.10:FF:000001">
    <property type="entry name" value="Non-ribosomal peptide synthetase PvdI"/>
    <property type="match status" value="3"/>
</dbReference>
<dbReference type="Gene3D" id="3.30.559.30">
    <property type="entry name" value="Nonribosomal peptide synthetase, condensation domain"/>
    <property type="match status" value="5"/>
</dbReference>
<feature type="domain" description="Carrier" evidence="8">
    <location>
        <begin position="1380"/>
        <end position="1455"/>
    </location>
</feature>
<dbReference type="Gene3D" id="3.40.50.150">
    <property type="entry name" value="Vaccinia Virus protein VP39"/>
    <property type="match status" value="2"/>
</dbReference>
<dbReference type="InterPro" id="IPR025110">
    <property type="entry name" value="AMP-bd_C"/>
</dbReference>
<accession>A0A0B5F745</accession>
<evidence type="ECO:0000256" key="7">
    <source>
        <dbReference type="SAM" id="MobiDB-lite"/>
    </source>
</evidence>
<dbReference type="Pfam" id="PF00501">
    <property type="entry name" value="AMP-binding"/>
    <property type="match status" value="5"/>
</dbReference>
<dbReference type="Pfam" id="PF13193">
    <property type="entry name" value="AMP-binding_C"/>
    <property type="match status" value="3"/>
</dbReference>
<feature type="compositionally biased region" description="Polar residues" evidence="7">
    <location>
        <begin position="6370"/>
        <end position="6380"/>
    </location>
</feature>
<dbReference type="Pfam" id="PF00975">
    <property type="entry name" value="Thioesterase"/>
    <property type="match status" value="1"/>
</dbReference>
<dbReference type="CDD" id="cd05930">
    <property type="entry name" value="A_NRPS"/>
    <property type="match status" value="2"/>
</dbReference>
<dbReference type="NCBIfam" id="NF003417">
    <property type="entry name" value="PRK04813.1"/>
    <property type="match status" value="7"/>
</dbReference>
<evidence type="ECO:0000256" key="6">
    <source>
        <dbReference type="ARBA" id="ARBA00022737"/>
    </source>
</evidence>
<evidence type="ECO:0000256" key="4">
    <source>
        <dbReference type="ARBA" id="ARBA00022553"/>
    </source>
</evidence>
<comment type="similarity">
    <text evidence="2">Belongs to the ATP-dependent AMP-binding enzyme family.</text>
</comment>
<dbReference type="FunFam" id="3.30.559.30:FF:000001">
    <property type="entry name" value="Non-ribosomal peptide synthetase"/>
    <property type="match status" value="1"/>
</dbReference>
<evidence type="ECO:0000313" key="10">
    <source>
        <dbReference type="Proteomes" id="UP000031523"/>
    </source>
</evidence>
<dbReference type="PANTHER" id="PTHR45527">
    <property type="entry name" value="NONRIBOSOMAL PEPTIDE SYNTHETASE"/>
    <property type="match status" value="1"/>
</dbReference>
<evidence type="ECO:0000256" key="3">
    <source>
        <dbReference type="ARBA" id="ARBA00022450"/>
    </source>
</evidence>
<dbReference type="Proteomes" id="UP000031523">
    <property type="component" value="Chromosome"/>
</dbReference>
<dbReference type="Gene3D" id="3.40.50.12780">
    <property type="entry name" value="N-terminal domain of ligase-like"/>
    <property type="match status" value="2"/>
</dbReference>
<dbReference type="GO" id="GO:0031177">
    <property type="term" value="F:phosphopantetheine binding"/>
    <property type="evidence" value="ECO:0007669"/>
    <property type="project" value="InterPro"/>
</dbReference>
<dbReference type="InterPro" id="IPR029058">
    <property type="entry name" value="AB_hydrolase_fold"/>
</dbReference>
<dbReference type="NCBIfam" id="TIGR01733">
    <property type="entry name" value="AA-adenyl-dom"/>
    <property type="match status" value="5"/>
</dbReference>
<dbReference type="GO" id="GO:0043041">
    <property type="term" value="P:amino acid activation for nonribosomal peptide biosynthetic process"/>
    <property type="evidence" value="ECO:0007669"/>
    <property type="project" value="TreeGrafter"/>
</dbReference>
<dbReference type="PROSITE" id="PS50075">
    <property type="entry name" value="CARRIER"/>
    <property type="match status" value="5"/>
</dbReference>
<dbReference type="SUPFAM" id="SSF56801">
    <property type="entry name" value="Acetyl-CoA synthetase-like"/>
    <property type="match status" value="5"/>
</dbReference>
<dbReference type="Pfam" id="PF08242">
    <property type="entry name" value="Methyltransf_12"/>
    <property type="match status" value="2"/>
</dbReference>
<dbReference type="GO" id="GO:0016874">
    <property type="term" value="F:ligase activity"/>
    <property type="evidence" value="ECO:0007669"/>
    <property type="project" value="UniProtKB-KW"/>
</dbReference>
<dbReference type="InterPro" id="IPR009081">
    <property type="entry name" value="PP-bd_ACP"/>
</dbReference>
<dbReference type="InterPro" id="IPR001242">
    <property type="entry name" value="Condensation_dom"/>
</dbReference>
<sequence length="6380" mass="687904">MSHGSFDRSPLSAAQSEIWLAQELSSDPASYNLADYVEINGPVDLPVLKEAAARAVAEAQTFHTRFERRGGLPVQEVPRVPEWSLQVVDLSGEDAPRATAEEWMRQDVRTPMDPLRDPLYSDRLFRLSADSHLWYRRVHHIVVDGHSGALVVRRAADIYTRLIRGLPLGPALPGVAGLWAEETAYRSSEQYERDRNFWQGRLADSVPPVSLSTGRSAPGSERLRHTGALDASDFTRLTEAARTHRTSWTVLMMAALGLFTHRLTGSRDISIGLPSTARGSSAHQDVPGMVSNMLPLRLRQQPGWTVRELVRAASGEARTVLRHRRFRYEEMRRELTTPGSGRLFGPQLNIMPFANRFGFGDCEAVVHNLTIGSVDDLTVGVYPDADGRSLRIDFDANPQLYALAEVRSLHQAFLTLLRDLAAAAPEESADHLKLVRPEESERLLSLGGSLPALTTHPSLPARFERAASRAPEATALTHGEQSLTYAELDRRANRLARLLRTRGAGPEQRVALLLPRGADLVVAVLAVLKTGAAYVPVDPDYPAARVDFILSDAQPVCALGTTETADALTGTLALLLDDRAVRQQLEQYADTAFGDEERTTPLHVRHPAYVIYTSGSTGTPKGVVVTHQNALSLLAATEQDFGFGPQDRWTLFHTYAFDFAVWEMWGALAHGGTLVMVDKEVTQDPERFLRLLVEQRVTVLNQTPSAFYQFMQAEQDNPELATALALRLVVFGGEALDPARLAPWYARHADDDPVLVNMYGITETTVHVTQRRLHPEDTAADTGSVLGTGLPGFGLYVLDATLHPVPNGTVGELYARGPQLSRGYVASGLTAGRFVADPFAADGGRMYRTGDLVRWTENGELEYVGRADDQVKVRGFRIEPGEVQSVLSRCDGVAEAAVITRPDEGGHAQLVAYLTPESPAAGEDRAGDVVADWASVYDALYRGSSGGDVAFGEDFSGWESSYGGGLIAGEEMREWRAWTVARLRGLGAGRVLEIGVGSGLLLSQLAGECEEFWGTDVSSVVVERLRGQVVEAGFEERVRLGVCAAHEVASWVPGGHFDVVVLNSVVQYFPGGEYLAGVLRSVVGLLRPGGVVFVGDVRHRGLLRCFRTAVQLRQNPASVAAATVRAAVEQDLRTEEELLLDPAFFSAVARSTEGIDSAEVLLKRGVHHNELTRHRYDVVLRTRPVTGSAPRRQLHWERDISGLSGLRTLLAAEQGGPLLVYGIPNARLGGELAALHALDHEDRATDPAITPAGAVDPEALWRLAEEFDLECRVTWAQEAGPGSVDVLFAPAASTPVWLPVPEAADPIADVRQYANDPAAAHRRAALVPAARAWCEERLPAHMRPGAYVVLERMPLTANGKLDRSALPAPGHPTAAIGSRGPRTARESALCALFAEVLGLPSVGVEDSFFDLGGHSLLATRLASRIRRALGVETEIRTLFENPTVATLAAQLGDSPVARPALTRGPHPTPMPVSFAQRRMWFLQRMDGGALAYNMPGVLRLRGSLDQEALRAALADIVGRHQTLRTVYPEVDGEPSQLVLPAQQAIPALEIQDADDLPLRETLLRQARTSIDLTTEPTLRMHLYRRSEEEHVLLLVVHHIAADGWSLTPLLRDLALAYRARILGTSPDWQPLPVDYADYTLWQRRMLGSEDDPASPVRAQLDYWKQELAALPDQLDLPFDRPRPAVADPRGAACDVHLDAALHGRLLDLAKDSGASLFMVLHAALAALLTRMGAGEDIPVGTPVAGRTDEALDDLVGFFVNTLVLRADTSGNPAFHELLARVREVDLVAQQHQDLPFERLVEVLNPVRSAARHPLFQVMLALQNNPEPHLELPGLQVDIEPLEPGIARFDLTFSLTERHHPDGHPAGIDGSLIYATSLFDESTAHELARRLELLLHAVAADPDLVLDEIDLLSPAEHERFLAPPPLAGFLVPDEDVPSLISRQARTRPDAVALVSETEALTYAELDSRAGRLAAVLQAHGAGPERIVAVALPRSVEEVVTLLAVLRTGAAYLALDPDHRGERTTFMLRDARPACVVCLTSTEDMIEGAAAGTDLIVLDSPETRIALSAAPHRPLPGTGQGRHQLRAAALLYTSGSTGTPKGIVLTHRNIVSLVAALQHRHPLSSEAVVLHKSPLHFDASVEEIFWTLLCGARLVLARPGADRDPEHLAELIRRHRVTTVDLVPAVLDLLTEELRSRPAPSLTTVISGGDLLTARLATRFAESSEATLINAYGPAESTVNATTTEVGTLPAGQNPPIGEPTANTRVFVLDARLRPVPPGVLGELYLAGDGLARGYTRRPALTAERFLANPFAADGSRMYRTGDLARWNASGQLEFAGRGDQQLKIRGVRIEPEEIERVLAADPMVEAAAVTTRPNARGELQLLAYVVPDHTVPYPDTHRLRAHCAAVLPEAMVPDAVCLLDVLPLTPNGKVDRNALPEPEFTPAASGREPRTPQEHLLRALFAEILRVPEVGVEDSFFDLGGHSLLATRLVSRIRTELGVEVPVAALFEAPDVVSLARWLDAAGAARPPLIAVSDRPDPLPLSFAQQRMWFLRSLDGDTLRYHLPGALHLRGDLDVEALRAALHDVVGRHESLRTVFPVVGGVPRQCVLPLSGVGSVLEVCGVGSGGLSGVVGEVVGRGFDLAVELPLRVVLVRLGEREHVLCVVLHHIAGDGWSLGPLMRDLSVAYGARCSGGVPGWGVLPVQYADYALWQRELLGGEGDPGSVAGVQLAYWRRVLAGVPDELVLPFDRARPVVASHRGASLVWGVDAGVHEGVRELARGCGASVFMVVQAALAGLLTRLGAGEDIPLGAPVAGRTDEALEELVGFFVNTLVLRCDTSGDPSFRELVGRVRGVDLAAFAHQDVPFERLVEVLNPQRSMARHPLFQVMLTLQNNPTAEPSLAGLETSLRPLDPGTAHFDLAFSLTEEYAADGSPAGITGQVTYATELFDAATVRLLTERFDRMLTGVLADPDVPLSAVDLLGPAERTALLVDHNATEQPVSAPTLPAAFAAQARTTPEALALMHGTEHLTYAELAARVNRLARHLIHLGAGPEETVAVALPRSPELFVALLAVTASGAAYLPLDPRYPAERLAFMCQDLAPSLLVTSGALAGALPEGPERVLLDGPDTRRLLEGLPAAEITEAERLHPLMPDHPAYVIHTSGSTGTPKGVVVTHCGLPNLAQHVGAALGLDRHSRFLQFSSVSFDAAVYESVSTLLSGAALVLADSTELAPGAALARTVEEAGVTHLCAPPSVLDAQSAVPLPEGLPHTLVVAGETCSATTAAHWSRDRRLINAYGPTEYTVCVTMTEAVDGTVRPPIGAPIANTCVYVLDAHLNPQPLGTVGELYVSGAGLARGYAGRAGLTASRFVADPYGPPGARMYRTGDLARWNRHGELEYQGRADQQLKLRGFRIEPGEIEAVLARHDTVGQCAVDLRAERLIGYVTPAPGTARPVEEELLAHLAAFLPAHMIPAALVTLETMPRLPNGKIDRAALPAPDFRTRISARQPRDEREQALSALFSEVLELPGAGIDDDFFQLGGHSLLATRLVSRIRTVLGAELSVRAVFEHPTVARLAPLIDQVGQNRPLLRPVRKTGPAPLSYAQRRLWFLHKLQGPSPTYNIPIALRLTGTLDKAALREALLALIERHESLRTVLAEHQGEPRQEIREAGAPEDLLTVTAVLPEALMAELGRAAAHCFDLASETPLRAHLFAVREDEHVLLLVLHHIAGDGWSAAPLARDLGTAYAARVSGEAPDWAELPVQYGDYALWQRELLGTEEDPDSQAAQQLVYWQTELAGSPEQLDLPFDRPRPAVARYRGDSVTYTLDAELHGALVSLARSRNATTFMVLQAALAALLTKMGAGEDIPVGTPLAGRTDEALDELIGFFVNTVVIRTDTSGDPDFATLLDRVRQRVLAGQEHQDLPFERLVEVLNPARSTAHHPLFQVMLAFHNVPAPELALPGLTAEVLELPIHTAKFDLHLELGEIPGDGPSGITGAVQFNTEVFDRGTVELLLRRLTRLLEAVTADPGTPLGALDLLTADERHTLLRRHNDTAHPVPHTTLGRLIEEQARRTPEALAVRCEEEALSYSALDRRANRLARALLAHGAGPERTVAVLLPRSTGLLVALLAVLKTGAAYLPLDGEQPADRLAALLAEASPVCAIAALGRFPGSAVLPVVTPEQQQAYGDAPLDDSELSAPTHPQHPACVLYTSGSTGKPKAVVSTHAALVNRLLWAQNRFGLGADDRVLQKTPATFDVSVWEFFWPLLAGATVVMARPGGHRDPRYLAEAIQEQHITTVHFVPSMLAEFLARPEAARCTGLRRVLCSGEALPPELTTRHHDILDAELHNLYGPTEAAVDVTHWHCRPSGGSVVPIGRPVWNTRAYVLDAHLAPQPGGVVGELYLAGDQLARGYQGRPGLTAERFLADPFAADGGRMYRTGDLARWNSAGALEFAGRVDEQVKLRGMRVEPGEIESALTDCTGVAQAAVVPRRTADDTRLVAYLVPDPLTEVEENHVAQENQVQEWASVYDALYRGSSGGDVAFGEDFSGWESSYGGGLIAGEEMREWRAWTVARLRGLGAGRVLEIGVGSGLLLSQLAGECEEFWGTDVSSVVVERLRGQVVEAGFEERVRLGVCAAHEVASWVPGGHFDVVVLNSVVQYFPGGEYLAGVLRSVVGLLRPGGVVFVGDVRHRGLLRCFRTAVQLTKARPGADPSELLRAVAQDTLGEKELLLDPAFFGALRDTTPAYTSAEVLLKRGQHLNELTRYRYDVVLRTAPVQPAAEETVLTWGRDLTDLAALREALTEAPDRRIRVRSVPNRRTAPEYEAMRHLEAHADLEGARARLDRDLGVDPEQLHALGKDLGRGVATAFGPAADGSFDAVFSTDAAAPRLPLSESNGDRALRAYSSAPASVAALAGLVERARLHCEETLPDYMVPSAFVLLDRLPLNRNGKLDRRLLPTPEIESGARYRAPETARERALCGLFSEVTGVPRVGLDDDFFVLGGHSLLATRLVGRIRTALGAEVAVAQIFDTPTPGGLAEALAETMPVRPALTAVSDRPDPLPLSFAQQRMWFLQHLDGDDLIYSMPGVFRLEGELDVLALEAAFVDVVGRHESLRTVFPVVGGVPRQCVLPLSGVGSVLEVCGVGSGGLSGVVGEVVGRGFDLAVELPLRVVLVRLGEREHVLCVVLHHIAGDGWSLGPLMRDLSVAYGARCSGGVPGWGVLPVQYADYALWQRELLGGEGDPGSVAGVQLAYWRRVLAGVPDELVLPFDRARPVVASHRGASLVWGVDAGVHEGVRELARGCGASVFMVVQAALAGLLTRLGAGEDIPLGAPVAGRTDEALEELVGFFVNTLVLRCDTSGDPSFRELVGRVRGVDLAAFAHQDVPFERLVEVLNPQRSMARHPLFQVMLTLQNNPSADLTLHGLDVHEQAVAPDIARFDLTLSLTEHYHPDGAAAGIDGTLTYATSLFDRETVEALGNRLRRLLSAVLQDPDRPLSSIDLLEPAEAALPYPDLPEGSEGLPLLDLEELFTRQVRRRPEATAVTFGEESMTYRELDRASADLARALAAEGARPGALVAVAIPRSPELVVTLVALLKTGAAYLPLDPEHPRERLARLLADADPVCCVSVGAVAADLPEQPLLVEELLRRQERYASELPPARHHTNLPLAVLYTSGTTGTPKGVVLTRRNVLTMIDAVQRLFALDDSDVVLHKAPLTFDASIEEIYWPLLTGARLALADPKAEADPQQLGEAVRKHRVTTLDVVPAVLDSLLDHARPDGYPSLRRILCAGDVLGPETVRRVGSETSAALTNLYGPTEATVNATFWHATSRSDSTMPPIGRPVPHTRAHLLDAHLRPVPRGVTAELYLAGEGVADGYLDRPGTTAERFLADPFAADGSRMYRTGDLARWNRHGVLEFAGRSDQQVKIRGVRIEPEETAAVLAAHPGVSTATVLAHEDRLVAYVVSSAAVLSPDPAVLRAHCADLLPPQLVPGSFVFLDRLPLTANGKLDREALPVPDRACTDSPPAPATSREQLLTSLFAEVLDIPQVNPDDSFFDLGGHSLLATRLTRRISETFGAAVLPSALFTTPTPRGLLRDNFGQSAEPDPYAVFAPVLTLRPGSAPALFCVPPVAGVGWAYARLLPHLARDIPVHALQARGLVPGDALPESVEELAADYVARIRRIQPEGPYHLVGWSLGGALAHEMAGQLLRAGETVGVVALLDSHPQTHPGNAVEDVTELAVLGALCDHFGLERPSAAGAEELRRFLVSFLASQEDFLFGAAGAEGLDRLVEVYTTTAQLAARSQTKLLAHPRLLTFTATEEDPVGPDSATRWGPYVTGTVRDHPVHCRHTEMLAPGPAAVLGRLLTEELAEDTGAAAPTPQPSTRDQTEGAS</sequence>
<dbReference type="Gene3D" id="3.30.559.10">
    <property type="entry name" value="Chloramphenicol acetyltransferase-like domain"/>
    <property type="match status" value="5"/>
</dbReference>
<dbReference type="InterPro" id="IPR001031">
    <property type="entry name" value="Thioesterase"/>
</dbReference>
<dbReference type="CDD" id="cd02440">
    <property type="entry name" value="AdoMet_MTases"/>
    <property type="match status" value="2"/>
</dbReference>
<dbReference type="GO" id="GO:0017000">
    <property type="term" value="P:antibiotic biosynthetic process"/>
    <property type="evidence" value="ECO:0007669"/>
    <property type="project" value="UniProtKB-ARBA"/>
</dbReference>
<dbReference type="InterPro" id="IPR029063">
    <property type="entry name" value="SAM-dependent_MTases_sf"/>
</dbReference>
<dbReference type="SMART" id="SM00824">
    <property type="entry name" value="PKS_TE"/>
    <property type="match status" value="1"/>
</dbReference>
<dbReference type="EMBL" id="CP010519">
    <property type="protein sequence ID" value="AJE87380.1"/>
    <property type="molecule type" value="Genomic_DNA"/>
</dbReference>
<dbReference type="FunFam" id="3.40.50.12780:FF:000012">
    <property type="entry name" value="Non-ribosomal peptide synthetase"/>
    <property type="match status" value="5"/>
</dbReference>
<feature type="domain" description="Carrier" evidence="8">
    <location>
        <begin position="4962"/>
        <end position="5037"/>
    </location>
</feature>
<dbReference type="SMART" id="SM00823">
    <property type="entry name" value="PKS_PP"/>
    <property type="match status" value="5"/>
</dbReference>
<dbReference type="GO" id="GO:0005829">
    <property type="term" value="C:cytosol"/>
    <property type="evidence" value="ECO:0007669"/>
    <property type="project" value="TreeGrafter"/>
</dbReference>
<dbReference type="InterPro" id="IPR013217">
    <property type="entry name" value="Methyltransf_12"/>
</dbReference>